<dbReference type="Gramene" id="ONK57897">
    <property type="protein sequence ID" value="ONK57897"/>
    <property type="gene ID" value="A4U43_C09F5380"/>
</dbReference>
<proteinExistence type="predicted"/>
<gene>
    <name evidence="1" type="ORF">A4U43_C09F5380</name>
    <name evidence="2" type="ORF">A4U43_C09F5940</name>
</gene>
<dbReference type="Proteomes" id="UP000243459">
    <property type="component" value="Chromosome 9"/>
</dbReference>
<dbReference type="EMBL" id="CM007389">
    <property type="protein sequence ID" value="ONK57947.1"/>
    <property type="molecule type" value="Genomic_DNA"/>
</dbReference>
<protein>
    <submittedName>
        <fullName evidence="2">Uncharacterized protein</fullName>
    </submittedName>
</protein>
<reference evidence="2" key="1">
    <citation type="submission" date="2016-10" db="EMBL/GenBank/DDBJ databases">
        <title>The evolution of sex chromosomes in Asparagus.</title>
        <authorList>
            <person name="Leebens-Mack J."/>
            <person name="Bowers J."/>
            <person name="Harkess A."/>
            <person name="Ayyampalayam S."/>
        </authorList>
    </citation>
    <scope>NUCLEOTIDE SEQUENCE [LARGE SCALE GENOMIC DNA]</scope>
    <source>
        <tissue evidence="2">Spear</tissue>
    </source>
</reference>
<dbReference type="AlphaFoldDB" id="A0A5P1E8Z7"/>
<organism evidence="2 3">
    <name type="scientific">Asparagus officinalis</name>
    <name type="common">Garden asparagus</name>
    <dbReference type="NCBI Taxonomy" id="4686"/>
    <lineage>
        <taxon>Eukaryota</taxon>
        <taxon>Viridiplantae</taxon>
        <taxon>Streptophyta</taxon>
        <taxon>Embryophyta</taxon>
        <taxon>Tracheophyta</taxon>
        <taxon>Spermatophyta</taxon>
        <taxon>Magnoliopsida</taxon>
        <taxon>Liliopsida</taxon>
        <taxon>Asparagales</taxon>
        <taxon>Asparagaceae</taxon>
        <taxon>Asparagoideae</taxon>
        <taxon>Asparagus</taxon>
    </lineage>
</organism>
<evidence type="ECO:0000313" key="2">
    <source>
        <dbReference type="EMBL" id="ONK57947.1"/>
    </source>
</evidence>
<sequence length="102" mass="12240">MTMLTSIRWRMAYKGLLECLEWTQMGFRRVISWVVATCSRKRPRSLRVEVQEEKKIHPVMDLNEAKLDPMKRLICRRFIIPSFFLLTRRGGSLQLDILLPFW</sequence>
<dbReference type="Gramene" id="ONK57947">
    <property type="protein sequence ID" value="ONK57947"/>
    <property type="gene ID" value="A4U43_C09F5940"/>
</dbReference>
<evidence type="ECO:0000313" key="3">
    <source>
        <dbReference type="Proteomes" id="UP000243459"/>
    </source>
</evidence>
<name>A0A5P1E8Z7_ASPOF</name>
<dbReference type="EMBL" id="CM007389">
    <property type="protein sequence ID" value="ONK57897.1"/>
    <property type="molecule type" value="Genomic_DNA"/>
</dbReference>
<keyword evidence="3" id="KW-1185">Reference proteome</keyword>
<reference evidence="3" key="2">
    <citation type="journal article" date="2017" name="Nat. Commun.">
        <title>The asparagus genome sheds light on the origin and evolution of a young Y chromosome.</title>
        <authorList>
            <person name="Harkess A."/>
            <person name="Zhou J."/>
            <person name="Xu C."/>
            <person name="Bowers J.E."/>
            <person name="Van der Hulst R."/>
            <person name="Ayyampalayam S."/>
            <person name="Mercati F."/>
            <person name="Riccardi P."/>
            <person name="McKain M.R."/>
            <person name="Kakrana A."/>
            <person name="Tang H."/>
            <person name="Ray J."/>
            <person name="Groenendijk J."/>
            <person name="Arikit S."/>
            <person name="Mathioni S.M."/>
            <person name="Nakano M."/>
            <person name="Shan H."/>
            <person name="Telgmann-Rauber A."/>
            <person name="Kanno A."/>
            <person name="Yue Z."/>
            <person name="Chen H."/>
            <person name="Li W."/>
            <person name="Chen Y."/>
            <person name="Xu X."/>
            <person name="Zhang Y."/>
            <person name="Luo S."/>
            <person name="Chen H."/>
            <person name="Gao J."/>
            <person name="Mao Z."/>
            <person name="Pires J.C."/>
            <person name="Luo M."/>
            <person name="Kudrna D."/>
            <person name="Wing R.A."/>
            <person name="Meyers B.C."/>
            <person name="Yi K."/>
            <person name="Kong H."/>
            <person name="Lavrijsen P."/>
            <person name="Sunseri F."/>
            <person name="Falavigna A."/>
            <person name="Ye Y."/>
            <person name="Leebens-Mack J.H."/>
            <person name="Chen G."/>
        </authorList>
    </citation>
    <scope>NUCLEOTIDE SEQUENCE [LARGE SCALE GENOMIC DNA]</scope>
    <source>
        <strain evidence="3">cv. DH0086</strain>
    </source>
</reference>
<accession>A0A5P1E8Z7</accession>
<evidence type="ECO:0000313" key="1">
    <source>
        <dbReference type="EMBL" id="ONK57897.1"/>
    </source>
</evidence>